<reference evidence="10 11" key="1">
    <citation type="submission" date="2020-06" db="EMBL/GenBank/DDBJ databases">
        <authorList>
            <person name="Li R."/>
            <person name="Bekaert M."/>
        </authorList>
    </citation>
    <scope>NUCLEOTIDE SEQUENCE [LARGE SCALE GENOMIC DNA]</scope>
    <source>
        <strain evidence="11">wild</strain>
    </source>
</reference>
<dbReference type="Gene3D" id="2.40.50.40">
    <property type="match status" value="1"/>
</dbReference>
<organism evidence="10 11">
    <name type="scientific">Mytilus coruscus</name>
    <name type="common">Sea mussel</name>
    <dbReference type="NCBI Taxonomy" id="42192"/>
    <lineage>
        <taxon>Eukaryota</taxon>
        <taxon>Metazoa</taxon>
        <taxon>Spiralia</taxon>
        <taxon>Lophotrochozoa</taxon>
        <taxon>Mollusca</taxon>
        <taxon>Bivalvia</taxon>
        <taxon>Autobranchia</taxon>
        <taxon>Pteriomorphia</taxon>
        <taxon>Mytilida</taxon>
        <taxon>Mytiloidea</taxon>
        <taxon>Mytilidae</taxon>
        <taxon>Mytilinae</taxon>
        <taxon>Mytilus</taxon>
    </lineage>
</organism>
<keyword evidence="11" id="KW-1185">Reference proteome</keyword>
<dbReference type="PROSITE" id="PS50994">
    <property type="entry name" value="INTEGRASE"/>
    <property type="match status" value="1"/>
</dbReference>
<keyword evidence="4" id="KW-0255">Endonuclease</keyword>
<gene>
    <name evidence="10" type="ORF">MCOR_40000</name>
</gene>
<dbReference type="FunFam" id="1.10.340.70:FF:000001">
    <property type="entry name" value="Retrovirus-related Pol polyprotein from transposon gypsy-like Protein"/>
    <property type="match status" value="1"/>
</dbReference>
<dbReference type="EMBL" id="CACVKT020007222">
    <property type="protein sequence ID" value="CAC5406427.1"/>
    <property type="molecule type" value="Genomic_DNA"/>
</dbReference>
<sequence>MSDLQEVFDRFRNAGLKLNPQKCTFSNSSAIFLGHHISKEGIRPPPDRVRALNEFPPPQNVKQLRRALVLAFPRFDLQFFLAVDSSATGIGYMLYQKHPSDTGEQIRVVRFGSKSLNSWQKSYGPTKLELLGVVTSIVDCASYLRGDRFTVECDHQALRSLFQNQFKGAIYDRWLAVLQQFNFDIKYKPAVDMQVPDALSRVENAPLLDVNAEESLNENDPHFPYEVEEVGKISFVNFATLSTDEIETGYTADTEEESSKLTFKQESIDGHSTLPCNSMTLADSGITSIYPDDNRTTNENDSLFYRKHPIDFIDSGGPECDQTSDSLYLHVHNSGFDTEFTKVQDIKFVGTADKSRDQPIDFKRENIKHLQRLDETLLPVILYLENGTLPKLQKEARRLLLKAPDYSMIDDLLFHSRVAKSKRTQRMGEFQLVIPKQLIPKILETYHQTPLAGHMGIQQTVDNITEQFYFQNLPSTVSSYVRSCHDCQERKMTKAHTKSEIISFRTPTEPFQTWQVDLFGPLPITQKGNAYIFTAVEMFSKLLFCVPLLSSDSVTVSHALFQLGIQWDNMLPAITFSFNISPSDSTKYSPYESLHGFRPKFPLSVSKLGIDLNSLHSDYHSYMNQQIDKLKLIREEAVVNAQKASEIMKERENKKTNPLKLNIGDFVYMLKEEVGPGKSFNQKYSGPYVVHEILSPHIVKLREKDSGKLFKNPVHLDRLKIAFVRAPNPTNYFIPISVKNEQTLNEIEKRAITNSEPTSNVVSDEPNSEPSVNNNLRTRPVRQIRKPMRYRSELGNISESTVADTSSSEQTDNTFYKVKRILAQRKRNECYEYLVQYKGEPAQNAIWTVENQLNEAAKQSIIKRPPPVID</sequence>
<feature type="domain" description="Chromo" evidence="8">
    <location>
        <begin position="816"/>
        <end position="870"/>
    </location>
</feature>
<proteinExistence type="predicted"/>
<dbReference type="GO" id="GO:0004519">
    <property type="term" value="F:endonuclease activity"/>
    <property type="evidence" value="ECO:0007669"/>
    <property type="project" value="UniProtKB-KW"/>
</dbReference>
<dbReference type="InterPro" id="IPR043128">
    <property type="entry name" value="Rev_trsase/Diguanyl_cyclase"/>
</dbReference>
<evidence type="ECO:0000256" key="5">
    <source>
        <dbReference type="ARBA" id="ARBA00022801"/>
    </source>
</evidence>
<dbReference type="CDD" id="cd09274">
    <property type="entry name" value="RNase_HI_RT_Ty3"/>
    <property type="match status" value="1"/>
</dbReference>
<dbReference type="Pfam" id="PF17921">
    <property type="entry name" value="Integrase_H2C2"/>
    <property type="match status" value="1"/>
</dbReference>
<dbReference type="PANTHER" id="PTHR37984:SF5">
    <property type="entry name" value="PROTEIN NYNRIN-LIKE"/>
    <property type="match status" value="1"/>
</dbReference>
<dbReference type="InterPro" id="IPR012337">
    <property type="entry name" value="RNaseH-like_sf"/>
</dbReference>
<evidence type="ECO:0000259" key="8">
    <source>
        <dbReference type="PROSITE" id="PS50013"/>
    </source>
</evidence>
<dbReference type="PROSITE" id="PS50013">
    <property type="entry name" value="CHROMO_2"/>
    <property type="match status" value="1"/>
</dbReference>
<dbReference type="CDD" id="cd00024">
    <property type="entry name" value="CD_CSD"/>
    <property type="match status" value="1"/>
</dbReference>
<keyword evidence="2" id="KW-0548">Nucleotidyltransferase</keyword>
<keyword evidence="1" id="KW-0808">Transferase</keyword>
<evidence type="ECO:0000259" key="9">
    <source>
        <dbReference type="PROSITE" id="PS50994"/>
    </source>
</evidence>
<dbReference type="InterPro" id="IPR050951">
    <property type="entry name" value="Retrovirus_Pol_polyprotein"/>
</dbReference>
<keyword evidence="6" id="KW-0695">RNA-directed DNA polymerase</keyword>
<evidence type="ECO:0000256" key="6">
    <source>
        <dbReference type="ARBA" id="ARBA00022918"/>
    </source>
</evidence>
<evidence type="ECO:0000256" key="1">
    <source>
        <dbReference type="ARBA" id="ARBA00022679"/>
    </source>
</evidence>
<keyword evidence="5" id="KW-0378">Hydrolase</keyword>
<dbReference type="Gene3D" id="1.10.340.70">
    <property type="match status" value="1"/>
</dbReference>
<evidence type="ECO:0008006" key="12">
    <source>
        <dbReference type="Google" id="ProtNLM"/>
    </source>
</evidence>
<dbReference type="InterPro" id="IPR041373">
    <property type="entry name" value="RT_RNaseH"/>
</dbReference>
<dbReference type="SUPFAM" id="SSF54160">
    <property type="entry name" value="Chromo domain-like"/>
    <property type="match status" value="1"/>
</dbReference>
<evidence type="ECO:0000313" key="10">
    <source>
        <dbReference type="EMBL" id="CAC5406427.1"/>
    </source>
</evidence>
<accession>A0A6J8DFI9</accession>
<protein>
    <recommendedName>
        <fullName evidence="12">Integrase catalytic domain-containing protein</fullName>
    </recommendedName>
</protein>
<dbReference type="SUPFAM" id="SSF56672">
    <property type="entry name" value="DNA/RNA polymerases"/>
    <property type="match status" value="1"/>
</dbReference>
<dbReference type="GO" id="GO:0015074">
    <property type="term" value="P:DNA integration"/>
    <property type="evidence" value="ECO:0007669"/>
    <property type="project" value="InterPro"/>
</dbReference>
<feature type="region of interest" description="Disordered" evidence="7">
    <location>
        <begin position="755"/>
        <end position="775"/>
    </location>
</feature>
<dbReference type="PANTHER" id="PTHR37984">
    <property type="entry name" value="PROTEIN CBG26694"/>
    <property type="match status" value="1"/>
</dbReference>
<dbReference type="GO" id="GO:0003964">
    <property type="term" value="F:RNA-directed DNA polymerase activity"/>
    <property type="evidence" value="ECO:0007669"/>
    <property type="project" value="UniProtKB-KW"/>
</dbReference>
<evidence type="ECO:0000256" key="2">
    <source>
        <dbReference type="ARBA" id="ARBA00022695"/>
    </source>
</evidence>
<dbReference type="InterPro" id="IPR000953">
    <property type="entry name" value="Chromo/chromo_shadow_dom"/>
</dbReference>
<dbReference type="GO" id="GO:0003676">
    <property type="term" value="F:nucleic acid binding"/>
    <property type="evidence" value="ECO:0007669"/>
    <property type="project" value="InterPro"/>
</dbReference>
<dbReference type="InterPro" id="IPR001584">
    <property type="entry name" value="Integrase_cat-core"/>
</dbReference>
<dbReference type="Proteomes" id="UP000507470">
    <property type="component" value="Unassembled WGS sequence"/>
</dbReference>
<dbReference type="Gene3D" id="3.30.420.10">
    <property type="entry name" value="Ribonuclease H-like superfamily/Ribonuclease H"/>
    <property type="match status" value="1"/>
</dbReference>
<dbReference type="OrthoDB" id="5860913at2759"/>
<dbReference type="AlphaFoldDB" id="A0A6J8DFI9"/>
<dbReference type="InterPro" id="IPR016197">
    <property type="entry name" value="Chromo-like_dom_sf"/>
</dbReference>
<name>A0A6J8DFI9_MYTCO</name>
<dbReference type="Gene3D" id="3.30.70.270">
    <property type="match status" value="1"/>
</dbReference>
<dbReference type="Pfam" id="PF17917">
    <property type="entry name" value="RT_RNaseH"/>
    <property type="match status" value="1"/>
</dbReference>
<dbReference type="InterPro" id="IPR043502">
    <property type="entry name" value="DNA/RNA_pol_sf"/>
</dbReference>
<dbReference type="InterPro" id="IPR041588">
    <property type="entry name" value="Integrase_H2C2"/>
</dbReference>
<dbReference type="GO" id="GO:0016787">
    <property type="term" value="F:hydrolase activity"/>
    <property type="evidence" value="ECO:0007669"/>
    <property type="project" value="UniProtKB-KW"/>
</dbReference>
<evidence type="ECO:0000256" key="3">
    <source>
        <dbReference type="ARBA" id="ARBA00022722"/>
    </source>
</evidence>
<feature type="domain" description="Integrase catalytic" evidence="9">
    <location>
        <begin position="506"/>
        <end position="684"/>
    </location>
</feature>
<evidence type="ECO:0000256" key="4">
    <source>
        <dbReference type="ARBA" id="ARBA00022759"/>
    </source>
</evidence>
<dbReference type="SUPFAM" id="SSF53098">
    <property type="entry name" value="Ribonuclease H-like"/>
    <property type="match status" value="1"/>
</dbReference>
<evidence type="ECO:0000313" key="11">
    <source>
        <dbReference type="Proteomes" id="UP000507470"/>
    </source>
</evidence>
<keyword evidence="3" id="KW-0540">Nuclease</keyword>
<evidence type="ECO:0000256" key="7">
    <source>
        <dbReference type="SAM" id="MobiDB-lite"/>
    </source>
</evidence>
<dbReference type="InterPro" id="IPR036397">
    <property type="entry name" value="RNaseH_sf"/>
</dbReference>